<accession>A0A2P2EAM5</accession>
<dbReference type="AlphaFoldDB" id="A0A2P2EAM5"/>
<evidence type="ECO:0000313" key="3">
    <source>
        <dbReference type="EMBL" id="GBF58104.1"/>
    </source>
</evidence>
<dbReference type="Proteomes" id="UP000245086">
    <property type="component" value="Unassembled WGS sequence"/>
</dbReference>
<feature type="transmembrane region" description="Helical" evidence="1">
    <location>
        <begin position="318"/>
        <end position="341"/>
    </location>
</feature>
<feature type="transmembrane region" description="Helical" evidence="1">
    <location>
        <begin position="39"/>
        <end position="64"/>
    </location>
</feature>
<dbReference type="OrthoDB" id="9796461at2"/>
<feature type="transmembrane region" description="Helical" evidence="1">
    <location>
        <begin position="281"/>
        <end position="306"/>
    </location>
</feature>
<dbReference type="GO" id="GO:0000271">
    <property type="term" value="P:polysaccharide biosynthetic process"/>
    <property type="evidence" value="ECO:0007669"/>
    <property type="project" value="TreeGrafter"/>
</dbReference>
<keyword evidence="1" id="KW-0472">Membrane</keyword>
<sequence>MLYPADIRPLTGLRFVAAFWLLIFFFWERFDLGPRDQIGLVAAGTYGVDLFFILSGFVLAHVYGPHVEAKTFSWRNFIWARLARIYPLHVACLLAVVAIWAAGNLVGASFKAEAFVVDQIPAHLLLIHAWGVVGSDGWNFPSWSISAEWFAYLTFPISFFVASLFVRRPWLGVVWMAGIFALFAAWMAHHGIELMDMTWQGAILRIVPSFGMGIALWLLGRHLHLPAGVAGLGVAASTIWIAFAASLSWPSEWLWPGLCGVVFFLAETSKANQKPVLASRTWVYLGEISFAAYMVHLPVDIAFYQIVERLVGEPKGGVALVAGALALVISIVAAAIAHAVIEKPARNWLRTHVPAFMSAKPAK</sequence>
<feature type="transmembrane region" description="Helical" evidence="1">
    <location>
        <begin position="85"/>
        <end position="103"/>
    </location>
</feature>
<dbReference type="InterPro" id="IPR050879">
    <property type="entry name" value="Acyltransferase_3"/>
</dbReference>
<comment type="caution">
    <text evidence="3">The sequence shown here is derived from an EMBL/GenBank/DDBJ whole genome shotgun (WGS) entry which is preliminary data.</text>
</comment>
<keyword evidence="4" id="KW-1185">Reference proteome</keyword>
<evidence type="ECO:0000313" key="4">
    <source>
        <dbReference type="Proteomes" id="UP000245086"/>
    </source>
</evidence>
<name>A0A2P2EAM5_9PROT</name>
<keyword evidence="1" id="KW-1133">Transmembrane helix</keyword>
<feature type="domain" description="Acyltransferase 3" evidence="2">
    <location>
        <begin position="11"/>
        <end position="333"/>
    </location>
</feature>
<feature type="transmembrane region" description="Helical" evidence="1">
    <location>
        <begin position="227"/>
        <end position="247"/>
    </location>
</feature>
<protein>
    <recommendedName>
        <fullName evidence="2">Acyltransferase 3 domain-containing protein</fullName>
    </recommendedName>
</protein>
<dbReference type="PANTHER" id="PTHR23028:SF53">
    <property type="entry name" value="ACYL_TRANSF_3 DOMAIN-CONTAINING PROTEIN"/>
    <property type="match status" value="1"/>
</dbReference>
<dbReference type="PANTHER" id="PTHR23028">
    <property type="entry name" value="ACETYLTRANSFERASE"/>
    <property type="match status" value="1"/>
</dbReference>
<feature type="transmembrane region" description="Helical" evidence="1">
    <location>
        <begin position="173"/>
        <end position="192"/>
    </location>
</feature>
<organism evidence="3 4">
    <name type="scientific">Candidatus Phycosocius bacilliformis</name>
    <dbReference type="NCBI Taxonomy" id="1445552"/>
    <lineage>
        <taxon>Bacteria</taxon>
        <taxon>Pseudomonadati</taxon>
        <taxon>Pseudomonadota</taxon>
        <taxon>Alphaproteobacteria</taxon>
        <taxon>Caulobacterales</taxon>
        <taxon>Caulobacterales incertae sedis</taxon>
        <taxon>Candidatus Phycosocius</taxon>
    </lineage>
</organism>
<dbReference type="InterPro" id="IPR002656">
    <property type="entry name" value="Acyl_transf_3_dom"/>
</dbReference>
<keyword evidence="1" id="KW-0812">Transmembrane</keyword>
<feature type="transmembrane region" description="Helical" evidence="1">
    <location>
        <begin position="149"/>
        <end position="166"/>
    </location>
</feature>
<dbReference type="GO" id="GO:0016020">
    <property type="term" value="C:membrane"/>
    <property type="evidence" value="ECO:0007669"/>
    <property type="project" value="TreeGrafter"/>
</dbReference>
<dbReference type="Pfam" id="PF01757">
    <property type="entry name" value="Acyl_transf_3"/>
    <property type="match status" value="1"/>
</dbReference>
<dbReference type="EMBL" id="BFBR01000005">
    <property type="protein sequence ID" value="GBF58104.1"/>
    <property type="molecule type" value="Genomic_DNA"/>
</dbReference>
<proteinExistence type="predicted"/>
<feature type="transmembrane region" description="Helical" evidence="1">
    <location>
        <begin position="253"/>
        <end position="269"/>
    </location>
</feature>
<dbReference type="RefSeq" id="WP_108984978.1">
    <property type="nucleotide sequence ID" value="NZ_BFBR01000005.1"/>
</dbReference>
<feature type="transmembrane region" description="Helical" evidence="1">
    <location>
        <begin position="198"/>
        <end position="220"/>
    </location>
</feature>
<gene>
    <name evidence="3" type="ORF">PbB2_01775</name>
</gene>
<feature type="transmembrane region" description="Helical" evidence="1">
    <location>
        <begin position="7"/>
        <end position="27"/>
    </location>
</feature>
<evidence type="ECO:0000259" key="2">
    <source>
        <dbReference type="Pfam" id="PF01757"/>
    </source>
</evidence>
<evidence type="ECO:0000256" key="1">
    <source>
        <dbReference type="SAM" id="Phobius"/>
    </source>
</evidence>
<reference evidence="3 4" key="1">
    <citation type="journal article" date="2018" name="Genome Announc.">
        <title>Draft Genome Sequence of "Candidatus Phycosocius bacilliformis," an Alphaproteobacterial Ectosymbiont of the Hydrocarbon-Producing Green Alga Botryococcus braunii.</title>
        <authorList>
            <person name="Tanabe Y."/>
            <person name="Yamaguchi H."/>
            <person name="Watanabe M.M."/>
        </authorList>
    </citation>
    <scope>NUCLEOTIDE SEQUENCE [LARGE SCALE GENOMIC DNA]</scope>
    <source>
        <strain evidence="3 4">BOTRYCO-2</strain>
    </source>
</reference>
<dbReference type="GO" id="GO:0016747">
    <property type="term" value="F:acyltransferase activity, transferring groups other than amino-acyl groups"/>
    <property type="evidence" value="ECO:0007669"/>
    <property type="project" value="InterPro"/>
</dbReference>